<dbReference type="Proteomes" id="UP000588051">
    <property type="component" value="Unassembled WGS sequence"/>
</dbReference>
<organism evidence="1 2">
    <name type="scientific">Undibacterium oligocarboniphilum</name>
    <dbReference type="NCBI Taxonomy" id="666702"/>
    <lineage>
        <taxon>Bacteria</taxon>
        <taxon>Pseudomonadati</taxon>
        <taxon>Pseudomonadota</taxon>
        <taxon>Betaproteobacteria</taxon>
        <taxon>Burkholderiales</taxon>
        <taxon>Oxalobacteraceae</taxon>
        <taxon>Undibacterium</taxon>
    </lineage>
</organism>
<protein>
    <submittedName>
        <fullName evidence="1">DUF2946 family protein</fullName>
    </submittedName>
</protein>
<dbReference type="RefSeq" id="WP_176803979.1">
    <property type="nucleotide sequence ID" value="NZ_JABXYJ010000006.1"/>
</dbReference>
<evidence type="ECO:0000313" key="2">
    <source>
        <dbReference type="Proteomes" id="UP000588051"/>
    </source>
</evidence>
<dbReference type="EMBL" id="JABXYJ010000006">
    <property type="protein sequence ID" value="NVO78440.1"/>
    <property type="molecule type" value="Genomic_DNA"/>
</dbReference>
<gene>
    <name evidence="1" type="ORF">HV832_11420</name>
</gene>
<sequence>MDDIVRAAIAKWPNVPHCYGWLALDARGNWRMRDERCQALNLQGDIIRHPILLDFIHRNYQHDQDGQWYFQNGPQRVYVDLEATPYIARTDHQGLVLHTGKPMWAPTAAYMDNAGILYFVEGQVVARVDDRDLTECLTWLRLQDTLPADDLLEAWLAGEHDSIELQIEFPFASNSSRLTLNKNQLNELMQQAGYIRRPGKSENRCG</sequence>
<dbReference type="AlphaFoldDB" id="A0A850QP21"/>
<evidence type="ECO:0000313" key="1">
    <source>
        <dbReference type="EMBL" id="NVO78440.1"/>
    </source>
</evidence>
<proteinExistence type="predicted"/>
<reference evidence="1 2" key="1">
    <citation type="submission" date="2020-06" db="EMBL/GenBank/DDBJ databases">
        <authorList>
            <person name="Qiu C."/>
            <person name="Liu Z."/>
        </authorList>
    </citation>
    <scope>NUCLEOTIDE SEQUENCE [LARGE SCALE GENOMIC DNA]</scope>
    <source>
        <strain evidence="1 2">EM 1</strain>
    </source>
</reference>
<comment type="caution">
    <text evidence="1">The sequence shown here is derived from an EMBL/GenBank/DDBJ whole genome shotgun (WGS) entry which is preliminary data.</text>
</comment>
<accession>A0A850QP21</accession>
<dbReference type="InterPro" id="IPR021332">
    <property type="entry name" value="DUF2944"/>
</dbReference>
<keyword evidence="2" id="KW-1185">Reference proteome</keyword>
<dbReference type="Pfam" id="PF11161">
    <property type="entry name" value="DUF2944"/>
    <property type="match status" value="1"/>
</dbReference>
<name>A0A850QP21_9BURK</name>